<dbReference type="EMBL" id="JBBPBM010000017">
    <property type="protein sequence ID" value="KAK8556938.1"/>
    <property type="molecule type" value="Genomic_DNA"/>
</dbReference>
<protein>
    <submittedName>
        <fullName evidence="2">Uncharacterized protein</fullName>
    </submittedName>
</protein>
<sequence>MRDVDDASAKQKEPLQPDMGGKVADTSNLETLEGNNIVLSMCSAPKNINELAIDATTKGNNVLGTERDLNHKMVDLGPAAYPSPFGFGEQSKQETKQSNSLFGNMGVNAK</sequence>
<comment type="caution">
    <text evidence="2">The sequence shown here is derived from an EMBL/GenBank/DDBJ whole genome shotgun (WGS) entry which is preliminary data.</text>
</comment>
<accession>A0ABR2EBI5</accession>
<reference evidence="2 3" key="1">
    <citation type="journal article" date="2024" name="G3 (Bethesda)">
        <title>Genome assembly of Hibiscus sabdariffa L. provides insights into metabolisms of medicinal natural products.</title>
        <authorList>
            <person name="Kim T."/>
        </authorList>
    </citation>
    <scope>NUCLEOTIDE SEQUENCE [LARGE SCALE GENOMIC DNA]</scope>
    <source>
        <strain evidence="2">TK-2024</strain>
        <tissue evidence="2">Old leaves</tissue>
    </source>
</reference>
<keyword evidence="3" id="KW-1185">Reference proteome</keyword>
<proteinExistence type="predicted"/>
<evidence type="ECO:0000313" key="2">
    <source>
        <dbReference type="EMBL" id="KAK8556938.1"/>
    </source>
</evidence>
<feature type="region of interest" description="Disordered" evidence="1">
    <location>
        <begin position="84"/>
        <end position="110"/>
    </location>
</feature>
<feature type="compositionally biased region" description="Basic and acidic residues" evidence="1">
    <location>
        <begin position="1"/>
        <end position="15"/>
    </location>
</feature>
<name>A0ABR2EBI5_9ROSI</name>
<gene>
    <name evidence="2" type="ORF">V6N12_003327</name>
</gene>
<evidence type="ECO:0000256" key="1">
    <source>
        <dbReference type="SAM" id="MobiDB-lite"/>
    </source>
</evidence>
<organism evidence="2 3">
    <name type="scientific">Hibiscus sabdariffa</name>
    <name type="common">roselle</name>
    <dbReference type="NCBI Taxonomy" id="183260"/>
    <lineage>
        <taxon>Eukaryota</taxon>
        <taxon>Viridiplantae</taxon>
        <taxon>Streptophyta</taxon>
        <taxon>Embryophyta</taxon>
        <taxon>Tracheophyta</taxon>
        <taxon>Spermatophyta</taxon>
        <taxon>Magnoliopsida</taxon>
        <taxon>eudicotyledons</taxon>
        <taxon>Gunneridae</taxon>
        <taxon>Pentapetalae</taxon>
        <taxon>rosids</taxon>
        <taxon>malvids</taxon>
        <taxon>Malvales</taxon>
        <taxon>Malvaceae</taxon>
        <taxon>Malvoideae</taxon>
        <taxon>Hibiscus</taxon>
    </lineage>
</organism>
<evidence type="ECO:0000313" key="3">
    <source>
        <dbReference type="Proteomes" id="UP001472677"/>
    </source>
</evidence>
<feature type="region of interest" description="Disordered" evidence="1">
    <location>
        <begin position="1"/>
        <end position="26"/>
    </location>
</feature>
<dbReference type="Proteomes" id="UP001472677">
    <property type="component" value="Unassembled WGS sequence"/>
</dbReference>